<feature type="compositionally biased region" description="Basic and acidic residues" evidence="1">
    <location>
        <begin position="1"/>
        <end position="11"/>
    </location>
</feature>
<evidence type="ECO:0000313" key="2">
    <source>
        <dbReference type="EMBL" id="PFH60311.1"/>
    </source>
</evidence>
<comment type="caution">
    <text evidence="2">The sequence shown here is derived from an EMBL/GenBank/DDBJ whole genome shotgun (WGS) entry which is preliminary data.</text>
</comment>
<reference evidence="2 3" key="2">
    <citation type="journal article" date="2017" name="Sci. Rep.">
        <title>Ant-infecting Ophiocordyceps genomes reveal a high diversity of potential behavioral manipulation genes and a possible major role for enterotoxins.</title>
        <authorList>
            <person name="de Bekker C."/>
            <person name="Ohm R.A."/>
            <person name="Evans H.C."/>
            <person name="Brachmann A."/>
            <person name="Hughes D.P."/>
        </authorList>
    </citation>
    <scope>NUCLEOTIDE SEQUENCE [LARGE SCALE GENOMIC DNA]</scope>
    <source>
        <strain evidence="2 3">SC16a</strain>
    </source>
</reference>
<evidence type="ECO:0000313" key="3">
    <source>
        <dbReference type="Proteomes" id="UP000037136"/>
    </source>
</evidence>
<keyword evidence="3" id="KW-1185">Reference proteome</keyword>
<dbReference type="Proteomes" id="UP000037136">
    <property type="component" value="Unassembled WGS sequence"/>
</dbReference>
<dbReference type="EMBL" id="LAZP02000137">
    <property type="protein sequence ID" value="PFH60311.1"/>
    <property type="molecule type" value="Genomic_DNA"/>
</dbReference>
<reference evidence="2 3" key="1">
    <citation type="journal article" date="2015" name="BMC Genomics">
        <title>Gene expression during zombie ant biting behavior reflects the complexity underlying fungal parasitic behavioral manipulation.</title>
        <authorList>
            <person name="de Bekker C."/>
            <person name="Ohm R.A."/>
            <person name="Loreto R.G."/>
            <person name="Sebastian A."/>
            <person name="Albert I."/>
            <person name="Merrow M."/>
            <person name="Brachmann A."/>
            <person name="Hughes D.P."/>
        </authorList>
    </citation>
    <scope>NUCLEOTIDE SEQUENCE [LARGE SCALE GENOMIC DNA]</scope>
    <source>
        <strain evidence="2 3">SC16a</strain>
    </source>
</reference>
<dbReference type="AlphaFoldDB" id="A0A2A9PH14"/>
<accession>A0A2A9PH14</accession>
<organism evidence="2 3">
    <name type="scientific">Ophiocordyceps unilateralis</name>
    <name type="common">Zombie-ant fungus</name>
    <name type="synonym">Torrubia unilateralis</name>
    <dbReference type="NCBI Taxonomy" id="268505"/>
    <lineage>
        <taxon>Eukaryota</taxon>
        <taxon>Fungi</taxon>
        <taxon>Dikarya</taxon>
        <taxon>Ascomycota</taxon>
        <taxon>Pezizomycotina</taxon>
        <taxon>Sordariomycetes</taxon>
        <taxon>Hypocreomycetidae</taxon>
        <taxon>Hypocreales</taxon>
        <taxon>Ophiocordycipitaceae</taxon>
        <taxon>Ophiocordyceps</taxon>
    </lineage>
</organism>
<protein>
    <submittedName>
        <fullName evidence="2">Uncharacterized protein</fullName>
    </submittedName>
</protein>
<evidence type="ECO:0000256" key="1">
    <source>
        <dbReference type="SAM" id="MobiDB-lite"/>
    </source>
</evidence>
<feature type="region of interest" description="Disordered" evidence="1">
    <location>
        <begin position="1"/>
        <end position="78"/>
    </location>
</feature>
<sequence length="78" mass="8174">MRRARGIERRGGMPLKGDNLHPSGSVVDEDRRTTPSGKGEGAAPSTSAGLHRRRRTDIGPAGAVTGATFGARPLVGRR</sequence>
<name>A0A2A9PH14_OPHUN</name>
<gene>
    <name evidence="2" type="ORF">XA68_11157</name>
</gene>
<proteinExistence type="predicted"/>